<evidence type="ECO:0000313" key="1">
    <source>
        <dbReference type="EMBL" id="MEA5522210.1"/>
    </source>
</evidence>
<protein>
    <submittedName>
        <fullName evidence="1">Uncharacterized protein</fullName>
    </submittedName>
</protein>
<proteinExistence type="predicted"/>
<evidence type="ECO:0000313" key="2">
    <source>
        <dbReference type="Proteomes" id="UP001301728"/>
    </source>
</evidence>
<dbReference type="Proteomes" id="UP001301728">
    <property type="component" value="Unassembled WGS sequence"/>
</dbReference>
<dbReference type="EMBL" id="JAYGHT010000151">
    <property type="protein sequence ID" value="MEA5522210.1"/>
    <property type="molecule type" value="Genomic_DNA"/>
</dbReference>
<name>A0ABU5U5D0_9CYAN</name>
<organism evidence="1 2">
    <name type="scientific">Limnoraphis robusta CCNP1315</name>
    <dbReference type="NCBI Taxonomy" id="3110306"/>
    <lineage>
        <taxon>Bacteria</taxon>
        <taxon>Bacillati</taxon>
        <taxon>Cyanobacteriota</taxon>
        <taxon>Cyanophyceae</taxon>
        <taxon>Oscillatoriophycideae</taxon>
        <taxon>Oscillatoriales</taxon>
        <taxon>Sirenicapillariaceae</taxon>
        <taxon>Limnoraphis</taxon>
    </lineage>
</organism>
<keyword evidence="2" id="KW-1185">Reference proteome</keyword>
<accession>A0ABU5U5D0</accession>
<reference evidence="1 2" key="1">
    <citation type="submission" date="2023-12" db="EMBL/GenBank/DDBJ databases">
        <title>Baltic Sea Cyanobacteria.</title>
        <authorList>
            <person name="Delbaje E."/>
            <person name="Fewer D.P."/>
            <person name="Shishido T.K."/>
        </authorList>
    </citation>
    <scope>NUCLEOTIDE SEQUENCE [LARGE SCALE GENOMIC DNA]</scope>
    <source>
        <strain evidence="1 2">CCNP 1315</strain>
    </source>
</reference>
<sequence>MSTIHVTLVIDTDALPSDPSQSPAAACLLYDSCLDADTGSSTDFTVHANPGDTVIFHISSKNNTSAVAISSFAYLGGAVGVFKSLPSSPNWAGTVGDKPGKSESYTIGFKANGNTYTLDPDIKVNT</sequence>
<gene>
    <name evidence="1" type="ORF">VB854_25040</name>
</gene>
<comment type="caution">
    <text evidence="1">The sequence shown here is derived from an EMBL/GenBank/DDBJ whole genome shotgun (WGS) entry which is preliminary data.</text>
</comment>